<evidence type="ECO:0000313" key="2">
    <source>
        <dbReference type="Proteomes" id="UP001597448"/>
    </source>
</evidence>
<dbReference type="InterPro" id="IPR025144">
    <property type="entry name" value="DUF4085"/>
</dbReference>
<dbReference type="RefSeq" id="WP_209985253.1">
    <property type="nucleotide sequence ID" value="NZ_JBHSVQ010000001.1"/>
</dbReference>
<accession>A0ABW5F6M9</accession>
<sequence>MKFFTIPWYEEMQVRGFMVFPETEQDWLEDVAWHVAEGISYEERAKDFLEYMKKDLLKYLPVYFHTSIHDGTINSAYPVPEFKERAMQWGREYDERLQSNFREYRKGYEAIKDKLPANAVQLVENNLHDARVISYTMPSEGVLEMILDCGGAMHYQCEIKLTFSGVSGLRLPEPLEKKYWLYDEIYAAEQGFELRVLMDSPPSELRITAQDVSVDILGEPK</sequence>
<reference evidence="2" key="1">
    <citation type="journal article" date="2019" name="Int. J. Syst. Evol. Microbiol.">
        <title>The Global Catalogue of Microorganisms (GCM) 10K type strain sequencing project: providing services to taxonomists for standard genome sequencing and annotation.</title>
        <authorList>
            <consortium name="The Broad Institute Genomics Platform"/>
            <consortium name="The Broad Institute Genome Sequencing Center for Infectious Disease"/>
            <person name="Wu L."/>
            <person name="Ma J."/>
        </authorList>
    </citation>
    <scope>NUCLEOTIDE SEQUENCE [LARGE SCALE GENOMIC DNA]</scope>
    <source>
        <strain evidence="2">CCM 8725</strain>
    </source>
</reference>
<keyword evidence="2" id="KW-1185">Reference proteome</keyword>
<evidence type="ECO:0000313" key="1">
    <source>
        <dbReference type="EMBL" id="MFD2410249.1"/>
    </source>
</evidence>
<dbReference type="Proteomes" id="UP001597448">
    <property type="component" value="Unassembled WGS sequence"/>
</dbReference>
<name>A0ABW5F6M9_9BACL</name>
<proteinExistence type="predicted"/>
<organism evidence="1 2">
    <name type="scientific">Paenibacillus rhizoplanae</name>
    <dbReference type="NCBI Taxonomy" id="1917181"/>
    <lineage>
        <taxon>Bacteria</taxon>
        <taxon>Bacillati</taxon>
        <taxon>Bacillota</taxon>
        <taxon>Bacilli</taxon>
        <taxon>Bacillales</taxon>
        <taxon>Paenibacillaceae</taxon>
        <taxon>Paenibacillus</taxon>
    </lineage>
</organism>
<protein>
    <submittedName>
        <fullName evidence="1">DUF4085 family protein</fullName>
    </submittedName>
</protein>
<dbReference type="Pfam" id="PF13315">
    <property type="entry name" value="DUF4085"/>
    <property type="match status" value="1"/>
</dbReference>
<dbReference type="EMBL" id="JBHUKY010000021">
    <property type="protein sequence ID" value="MFD2410249.1"/>
    <property type="molecule type" value="Genomic_DNA"/>
</dbReference>
<comment type="caution">
    <text evidence="1">The sequence shown here is derived from an EMBL/GenBank/DDBJ whole genome shotgun (WGS) entry which is preliminary data.</text>
</comment>
<gene>
    <name evidence="1" type="ORF">ACFSX3_10230</name>
</gene>